<dbReference type="Gene3D" id="2.170.270.10">
    <property type="entry name" value="SET domain"/>
    <property type="match status" value="1"/>
</dbReference>
<sequence length="728" mass="76559">MGEASLGAKASDLVSDSTASSSRGPPPAEVVWPPHAYADVGMAVDYANGVPVSLHQPQHHYERQEFVATDRESALVVYHEEPYSQQQPSNCMETFIQVPFGGMSRLAVATFRESPVSVSDSHQQAQHYEEEIEQRAADEMVAMSQVLDLHRSVAPSTSRDSVVDIPVSLHSHHAHHLARPSSSSPAPPQSPALLVLPGSAEESVGALRLESQLTVGPESAATLGLPMLLDKASLALCSSSTSSSALSSLGPSTSSGSRGAIGLATHLSQRYLLEQAQYLVADLASKELLPSILQSSCSSGASTSTGVPSAGSSAASSSVHGLNFSLAATKALLATQQQPQQHKFGGGSSTLQHASPSSVASGSMAAMVASPEHLEAEPLDAGDEEGVLDSSSSAGPSALLEVHPAGAVSLYGNVFVTERGEVALVSSTGQDSEDLLEVSGLTRICDVQQYHAAHQVCHQNSAIQNYVSSSADLVATSEGVEPGIHSTVDSTDSSEHVINTSEAYVDTSSQHHHHHQHLQDDNHGDDYGQQLDLSTTVEASTSSRGVQHSVLRMQGILSRRLPDLAGSPSSSHSMARAEVCSAGVSQEELVELQNASTVSLHPDSTNSPAVEMAPSPVNTVALDSPGPSHSPGPSGGSVSSRADTDVDCMSRYYCDDCNQFYERECPRHRVQLIVDKPVLTRAWASLPASYLYVHKVAEDSDGEPIDGCEALRQNSLSRRNLPGTAHLD</sequence>
<evidence type="ECO:0000256" key="1">
    <source>
        <dbReference type="SAM" id="MobiDB-lite"/>
    </source>
</evidence>
<dbReference type="InterPro" id="IPR046341">
    <property type="entry name" value="SET_dom_sf"/>
</dbReference>
<comment type="caution">
    <text evidence="2">The sequence shown here is derived from an EMBL/GenBank/DDBJ whole genome shotgun (WGS) entry which is preliminary data.</text>
</comment>
<feature type="region of interest" description="Disordered" evidence="1">
    <location>
        <begin position="1"/>
        <end position="30"/>
    </location>
</feature>
<feature type="region of interest" description="Disordered" evidence="1">
    <location>
        <begin position="619"/>
        <end position="641"/>
    </location>
</feature>
<gene>
    <name evidence="2" type="ORF">HPB51_025145</name>
</gene>
<feature type="region of interest" description="Disordered" evidence="1">
    <location>
        <begin position="506"/>
        <end position="529"/>
    </location>
</feature>
<dbReference type="Proteomes" id="UP000821866">
    <property type="component" value="Chromosome 6"/>
</dbReference>
<name>A0A9J6DRC9_RHIMP</name>
<feature type="region of interest" description="Disordered" evidence="1">
    <location>
        <begin position="173"/>
        <end position="194"/>
    </location>
</feature>
<evidence type="ECO:0000313" key="3">
    <source>
        <dbReference type="Proteomes" id="UP000821866"/>
    </source>
</evidence>
<evidence type="ECO:0000313" key="2">
    <source>
        <dbReference type="EMBL" id="KAH8024518.1"/>
    </source>
</evidence>
<reference evidence="2" key="2">
    <citation type="submission" date="2021-09" db="EMBL/GenBank/DDBJ databases">
        <authorList>
            <person name="Jia N."/>
            <person name="Wang J."/>
            <person name="Shi W."/>
            <person name="Du L."/>
            <person name="Sun Y."/>
            <person name="Zhan W."/>
            <person name="Jiang J."/>
            <person name="Wang Q."/>
            <person name="Zhang B."/>
            <person name="Ji P."/>
            <person name="Sakyi L.B."/>
            <person name="Cui X."/>
            <person name="Yuan T."/>
            <person name="Jiang B."/>
            <person name="Yang W."/>
            <person name="Lam T.T.-Y."/>
            <person name="Chang Q."/>
            <person name="Ding S."/>
            <person name="Wang X."/>
            <person name="Zhu J."/>
            <person name="Ruan X."/>
            <person name="Zhao L."/>
            <person name="Wei J."/>
            <person name="Que T."/>
            <person name="Du C."/>
            <person name="Cheng J."/>
            <person name="Dai P."/>
            <person name="Han X."/>
            <person name="Huang E."/>
            <person name="Gao Y."/>
            <person name="Liu J."/>
            <person name="Shao H."/>
            <person name="Ye R."/>
            <person name="Li L."/>
            <person name="Wei W."/>
            <person name="Wang X."/>
            <person name="Wang C."/>
            <person name="Huo Q."/>
            <person name="Li W."/>
            <person name="Guo W."/>
            <person name="Chen H."/>
            <person name="Chen S."/>
            <person name="Zhou L."/>
            <person name="Zhou L."/>
            <person name="Ni X."/>
            <person name="Tian J."/>
            <person name="Zhou Y."/>
            <person name="Sheng Y."/>
            <person name="Liu T."/>
            <person name="Pan Y."/>
            <person name="Xia L."/>
            <person name="Li J."/>
            <person name="Zhao F."/>
            <person name="Cao W."/>
        </authorList>
    </citation>
    <scope>NUCLEOTIDE SEQUENCE</scope>
    <source>
        <strain evidence="2">Rmic-2018</strain>
        <tissue evidence="2">Larvae</tissue>
    </source>
</reference>
<feature type="compositionally biased region" description="Basic and acidic residues" evidence="1">
    <location>
        <begin position="517"/>
        <end position="526"/>
    </location>
</feature>
<accession>A0A9J6DRC9</accession>
<feature type="compositionally biased region" description="Low complexity" evidence="1">
    <location>
        <begin position="10"/>
        <end position="22"/>
    </location>
</feature>
<organism evidence="2 3">
    <name type="scientific">Rhipicephalus microplus</name>
    <name type="common">Cattle tick</name>
    <name type="synonym">Boophilus microplus</name>
    <dbReference type="NCBI Taxonomy" id="6941"/>
    <lineage>
        <taxon>Eukaryota</taxon>
        <taxon>Metazoa</taxon>
        <taxon>Ecdysozoa</taxon>
        <taxon>Arthropoda</taxon>
        <taxon>Chelicerata</taxon>
        <taxon>Arachnida</taxon>
        <taxon>Acari</taxon>
        <taxon>Parasitiformes</taxon>
        <taxon>Ixodida</taxon>
        <taxon>Ixodoidea</taxon>
        <taxon>Ixodidae</taxon>
        <taxon>Rhipicephalinae</taxon>
        <taxon>Rhipicephalus</taxon>
        <taxon>Boophilus</taxon>
    </lineage>
</organism>
<dbReference type="EMBL" id="JABSTU010000008">
    <property type="protein sequence ID" value="KAH8024518.1"/>
    <property type="molecule type" value="Genomic_DNA"/>
</dbReference>
<feature type="compositionally biased region" description="Low complexity" evidence="1">
    <location>
        <begin position="624"/>
        <end position="640"/>
    </location>
</feature>
<dbReference type="AlphaFoldDB" id="A0A9J6DRC9"/>
<feature type="region of interest" description="Disordered" evidence="1">
    <location>
        <begin position="337"/>
        <end position="365"/>
    </location>
</feature>
<dbReference type="VEuPathDB" id="VectorBase:LOC119172421"/>
<proteinExistence type="predicted"/>
<keyword evidence="3" id="KW-1185">Reference proteome</keyword>
<protein>
    <submittedName>
        <fullName evidence="2">Uncharacterized protein</fullName>
    </submittedName>
</protein>
<reference evidence="2" key="1">
    <citation type="journal article" date="2020" name="Cell">
        <title>Large-Scale Comparative Analyses of Tick Genomes Elucidate Their Genetic Diversity and Vector Capacities.</title>
        <authorList>
            <consortium name="Tick Genome and Microbiome Consortium (TIGMIC)"/>
            <person name="Jia N."/>
            <person name="Wang J."/>
            <person name="Shi W."/>
            <person name="Du L."/>
            <person name="Sun Y."/>
            <person name="Zhan W."/>
            <person name="Jiang J.F."/>
            <person name="Wang Q."/>
            <person name="Zhang B."/>
            <person name="Ji P."/>
            <person name="Bell-Sakyi L."/>
            <person name="Cui X.M."/>
            <person name="Yuan T.T."/>
            <person name="Jiang B.G."/>
            <person name="Yang W.F."/>
            <person name="Lam T.T."/>
            <person name="Chang Q.C."/>
            <person name="Ding S.J."/>
            <person name="Wang X.J."/>
            <person name="Zhu J.G."/>
            <person name="Ruan X.D."/>
            <person name="Zhao L."/>
            <person name="Wei J.T."/>
            <person name="Ye R.Z."/>
            <person name="Que T.C."/>
            <person name="Du C.H."/>
            <person name="Zhou Y.H."/>
            <person name="Cheng J.X."/>
            <person name="Dai P.F."/>
            <person name="Guo W.B."/>
            <person name="Han X.H."/>
            <person name="Huang E.J."/>
            <person name="Li L.F."/>
            <person name="Wei W."/>
            <person name="Gao Y.C."/>
            <person name="Liu J.Z."/>
            <person name="Shao H.Z."/>
            <person name="Wang X."/>
            <person name="Wang C.C."/>
            <person name="Yang T.C."/>
            <person name="Huo Q.B."/>
            <person name="Li W."/>
            <person name="Chen H.Y."/>
            <person name="Chen S.E."/>
            <person name="Zhou L.G."/>
            <person name="Ni X.B."/>
            <person name="Tian J.H."/>
            <person name="Sheng Y."/>
            <person name="Liu T."/>
            <person name="Pan Y.S."/>
            <person name="Xia L.Y."/>
            <person name="Li J."/>
            <person name="Zhao F."/>
            <person name="Cao W.C."/>
        </authorList>
    </citation>
    <scope>NUCLEOTIDE SEQUENCE</scope>
    <source>
        <strain evidence="2">Rmic-2018</strain>
    </source>
</reference>
<feature type="compositionally biased region" description="Low complexity" evidence="1">
    <location>
        <begin position="354"/>
        <end position="365"/>
    </location>
</feature>